<dbReference type="OrthoDB" id="17089at2759"/>
<dbReference type="InterPro" id="IPR007849">
    <property type="entry name" value="ATP10"/>
</dbReference>
<dbReference type="GO" id="GO:0033615">
    <property type="term" value="P:mitochondrial proton-transporting ATP synthase complex assembly"/>
    <property type="evidence" value="ECO:0007669"/>
    <property type="project" value="TreeGrafter"/>
</dbReference>
<dbReference type="Proteomes" id="UP000695562">
    <property type="component" value="Unassembled WGS sequence"/>
</dbReference>
<organism evidence="1 2">
    <name type="scientific">Polysphondylium violaceum</name>
    <dbReference type="NCBI Taxonomy" id="133409"/>
    <lineage>
        <taxon>Eukaryota</taxon>
        <taxon>Amoebozoa</taxon>
        <taxon>Evosea</taxon>
        <taxon>Eumycetozoa</taxon>
        <taxon>Dictyostelia</taxon>
        <taxon>Dictyosteliales</taxon>
        <taxon>Dictyosteliaceae</taxon>
        <taxon>Polysphondylium</taxon>
    </lineage>
</organism>
<sequence length="259" mass="29422">MFTTPTNRLTRASLSFLNKSTTTPLATSYQTRSFSIKKFLNPFKYYQENADTAAKKRVQKELNSGIMWDVKEFTNNPNMKLFVGSPTAIALGKAKSIPSFKTSDLNGKTIEIPDDFPSNKPTLLIVSLKPFHSDVFVESWSKPFKSKFPNLECHSTILVHQLGYQIFSPLLKMSRKNKIDTVTESWSNQMPHIKESNDLYETFSITNIFGSYIFLVLDGKIRWQSSGKSTPEEIETLCKVTQTLIDNPNPLLESSKKTK</sequence>
<dbReference type="PANTHER" id="PTHR28106">
    <property type="entry name" value="MITOCHONDRIAL ATPASE COMPLEX SUBUNIT ATP10"/>
    <property type="match status" value="1"/>
</dbReference>
<name>A0A8J4QA37_9MYCE</name>
<comment type="caution">
    <text evidence="1">The sequence shown here is derived from an EMBL/GenBank/DDBJ whole genome shotgun (WGS) entry which is preliminary data.</text>
</comment>
<protein>
    <submittedName>
        <fullName evidence="1">Uncharacterized protein</fullName>
    </submittedName>
</protein>
<dbReference type="GO" id="GO:0005743">
    <property type="term" value="C:mitochondrial inner membrane"/>
    <property type="evidence" value="ECO:0007669"/>
    <property type="project" value="TreeGrafter"/>
</dbReference>
<dbReference type="EMBL" id="AJWJ01000018">
    <property type="protein sequence ID" value="KAF2077816.1"/>
    <property type="molecule type" value="Genomic_DNA"/>
</dbReference>
<keyword evidence="2" id="KW-1185">Reference proteome</keyword>
<proteinExistence type="predicted"/>
<evidence type="ECO:0000313" key="1">
    <source>
        <dbReference type="EMBL" id="KAF2077816.1"/>
    </source>
</evidence>
<dbReference type="Pfam" id="PF05176">
    <property type="entry name" value="ATP-synt_10"/>
    <property type="match status" value="1"/>
</dbReference>
<evidence type="ECO:0000313" key="2">
    <source>
        <dbReference type="Proteomes" id="UP000695562"/>
    </source>
</evidence>
<dbReference type="PANTHER" id="PTHR28106:SF1">
    <property type="entry name" value="MITOCHONDRIAL ATPASE COMPLEX SUBUNIT ATP10"/>
    <property type="match status" value="1"/>
</dbReference>
<gene>
    <name evidence="1" type="ORF">CYY_000861</name>
</gene>
<dbReference type="AlphaFoldDB" id="A0A8J4QA37"/>
<reference evidence="1" key="1">
    <citation type="submission" date="2020-01" db="EMBL/GenBank/DDBJ databases">
        <title>Development of genomics and gene disruption for Polysphondylium violaceum indicates a role for the polyketide synthase stlB in stalk morphogenesis.</title>
        <authorList>
            <person name="Narita B."/>
            <person name="Kawabe Y."/>
            <person name="Kin K."/>
            <person name="Saito T."/>
            <person name="Gibbs R."/>
            <person name="Kuspa A."/>
            <person name="Muzny D."/>
            <person name="Queller D."/>
            <person name="Richards S."/>
            <person name="Strassman J."/>
            <person name="Sucgang R."/>
            <person name="Worley K."/>
            <person name="Schaap P."/>
        </authorList>
    </citation>
    <scope>NUCLEOTIDE SEQUENCE</scope>
    <source>
        <strain evidence="1">QSvi11</strain>
    </source>
</reference>
<accession>A0A8J4QA37</accession>